<sequence>MNKINKTFRFLNGHANRLLTLSVVGFIFPLLLLSGVGLYAIITYGYIHYFVLVLLLSSLLIAIPRWILQKQYKRPATHITEESLVDPSPDWSEEERRIWDKLNASINQKLQQNNDWLALKDHGLALALEVAQAYGKQELDFTVPEGLTMLEEISRRYRKVLNEHLPAIDKISISQAKRLYDFHDKYGAAAKETYKYGMLAWRALRMTNPITGLASEVRGKLLGSMSDQALAAVQNKAKRALLQEVVKVGIDLYSGRFVIEQSQVGNSKVYQHDDTQLAIPPEPVRVCLVGQVSVGKSSLVNALIKSMGAEQDPLPSTHTVGVYPCVIDGEEQLRLIDMAGLDGSQTTLENTLTEITQSDLVLWVFKANQPSRQLDIALQQQLDAFYADKKNISRKKPQIIGVLNQVDKLKPTHQWAPPYNLNDNANAKVKNINDALAFNRSTLGLTNLYPLALPENKPSWGLDSLEAEIQAQYEHAKNVQLNRRRTDSQSTAGFKGQSKRLFKAGKRVAKLSLDKKP</sequence>
<protein>
    <submittedName>
        <fullName evidence="3">GTPase domain-containing protein</fullName>
    </submittedName>
</protein>
<dbReference type="Pfam" id="PF01926">
    <property type="entry name" value="MMR_HSR1"/>
    <property type="match status" value="1"/>
</dbReference>
<dbReference type="InterPro" id="IPR027417">
    <property type="entry name" value="P-loop_NTPase"/>
</dbReference>
<dbReference type="CDD" id="cd00882">
    <property type="entry name" value="Ras_like_GTPase"/>
    <property type="match status" value="1"/>
</dbReference>
<comment type="caution">
    <text evidence="3">The sequence shown here is derived from an EMBL/GenBank/DDBJ whole genome shotgun (WGS) entry which is preliminary data.</text>
</comment>
<reference evidence="3 4" key="1">
    <citation type="submission" date="2021-03" db="EMBL/GenBank/DDBJ databases">
        <title>Oceanisphaera sp. nov., isolated from the intestine.</title>
        <authorList>
            <person name="Zhao L.-H."/>
            <person name="Shi L.-F."/>
        </authorList>
    </citation>
    <scope>NUCLEOTIDE SEQUENCE [LARGE SCALE GENOMIC DNA]</scope>
    <source>
        <strain evidence="3 4">DM8</strain>
    </source>
</reference>
<feature type="transmembrane region" description="Helical" evidence="1">
    <location>
        <begin position="47"/>
        <end position="68"/>
    </location>
</feature>
<keyword evidence="1" id="KW-1133">Transmembrane helix</keyword>
<dbReference type="EMBL" id="JAGDFX010000014">
    <property type="protein sequence ID" value="MBO1520317.1"/>
    <property type="molecule type" value="Genomic_DNA"/>
</dbReference>
<dbReference type="InterPro" id="IPR006073">
    <property type="entry name" value="GTP-bd"/>
</dbReference>
<keyword evidence="1" id="KW-0812">Transmembrane</keyword>
<feature type="domain" description="G" evidence="2">
    <location>
        <begin position="285"/>
        <end position="403"/>
    </location>
</feature>
<evidence type="ECO:0000313" key="3">
    <source>
        <dbReference type="EMBL" id="MBO1520317.1"/>
    </source>
</evidence>
<dbReference type="PANTHER" id="PTHR42714">
    <property type="entry name" value="TRNA MODIFICATION GTPASE GTPBP3"/>
    <property type="match status" value="1"/>
</dbReference>
<dbReference type="PANTHER" id="PTHR42714:SF2">
    <property type="entry name" value="TRNA MODIFICATION GTPASE GTPBP3, MITOCHONDRIAL"/>
    <property type="match status" value="1"/>
</dbReference>
<evidence type="ECO:0000313" key="4">
    <source>
        <dbReference type="Proteomes" id="UP000664882"/>
    </source>
</evidence>
<evidence type="ECO:0000259" key="2">
    <source>
        <dbReference type="Pfam" id="PF01926"/>
    </source>
</evidence>
<dbReference type="Proteomes" id="UP000664882">
    <property type="component" value="Unassembled WGS sequence"/>
</dbReference>
<dbReference type="Gene3D" id="3.40.50.300">
    <property type="entry name" value="P-loop containing nucleotide triphosphate hydrolases"/>
    <property type="match status" value="1"/>
</dbReference>
<accession>A0ABS3NIB7</accession>
<organism evidence="3 4">
    <name type="scientific">Oceanisphaera pacifica</name>
    <dbReference type="NCBI Taxonomy" id="2818389"/>
    <lineage>
        <taxon>Bacteria</taxon>
        <taxon>Pseudomonadati</taxon>
        <taxon>Pseudomonadota</taxon>
        <taxon>Gammaproteobacteria</taxon>
        <taxon>Aeromonadales</taxon>
        <taxon>Aeromonadaceae</taxon>
        <taxon>Oceanisphaera</taxon>
    </lineage>
</organism>
<dbReference type="RefSeq" id="WP_208006193.1">
    <property type="nucleotide sequence ID" value="NZ_JAGDFX010000014.1"/>
</dbReference>
<keyword evidence="4" id="KW-1185">Reference proteome</keyword>
<proteinExistence type="predicted"/>
<gene>
    <name evidence="3" type="ORF">J3U76_11885</name>
</gene>
<evidence type="ECO:0000256" key="1">
    <source>
        <dbReference type="SAM" id="Phobius"/>
    </source>
</evidence>
<dbReference type="SUPFAM" id="SSF52540">
    <property type="entry name" value="P-loop containing nucleoside triphosphate hydrolases"/>
    <property type="match status" value="1"/>
</dbReference>
<name>A0ABS3NIB7_9GAMM</name>
<feature type="transmembrane region" description="Helical" evidence="1">
    <location>
        <begin position="21"/>
        <end position="41"/>
    </location>
</feature>
<keyword evidence="1" id="KW-0472">Membrane</keyword>